<dbReference type="Proteomes" id="UP000546464">
    <property type="component" value="Unassembled WGS sequence"/>
</dbReference>
<comment type="subcellular location">
    <subcellularLocation>
        <location evidence="1 7">Cell membrane</location>
        <topology evidence="1 7">Multi-pass membrane protein</topology>
    </subcellularLocation>
</comment>
<keyword evidence="4 7" id="KW-0812">Transmembrane</keyword>
<keyword evidence="5 7" id="KW-1133">Transmembrane helix</keyword>
<evidence type="ECO:0000256" key="1">
    <source>
        <dbReference type="ARBA" id="ARBA00004651"/>
    </source>
</evidence>
<dbReference type="Pfam" id="PF01547">
    <property type="entry name" value="SBP_bac_1"/>
    <property type="match status" value="1"/>
</dbReference>
<dbReference type="Pfam" id="PF00528">
    <property type="entry name" value="BPD_transp_1"/>
    <property type="match status" value="1"/>
</dbReference>
<dbReference type="CDD" id="cd06261">
    <property type="entry name" value="TM_PBP2"/>
    <property type="match status" value="1"/>
</dbReference>
<dbReference type="Gene3D" id="3.40.190.10">
    <property type="entry name" value="Periplasmic binding protein-like II"/>
    <property type="match status" value="1"/>
</dbReference>
<evidence type="ECO:0000259" key="8">
    <source>
        <dbReference type="PROSITE" id="PS50928"/>
    </source>
</evidence>
<protein>
    <submittedName>
        <fullName evidence="9">Extracellular solute-binding protein</fullName>
    </submittedName>
</protein>
<evidence type="ECO:0000256" key="4">
    <source>
        <dbReference type="ARBA" id="ARBA00022692"/>
    </source>
</evidence>
<proteinExistence type="inferred from homology"/>
<dbReference type="SUPFAM" id="SSF161098">
    <property type="entry name" value="MetI-like"/>
    <property type="match status" value="1"/>
</dbReference>
<keyword evidence="2 7" id="KW-0813">Transport</keyword>
<feature type="transmembrane region" description="Helical" evidence="7">
    <location>
        <begin position="908"/>
        <end position="928"/>
    </location>
</feature>
<reference evidence="9 10" key="1">
    <citation type="submission" date="2020-07" db="EMBL/GenBank/DDBJ databases">
        <authorList>
            <person name="Feng X."/>
        </authorList>
    </citation>
    <scope>NUCLEOTIDE SEQUENCE [LARGE SCALE GENOMIC DNA]</scope>
    <source>
        <strain evidence="9 10">JCM31066</strain>
    </source>
</reference>
<feature type="transmembrane region" description="Helical" evidence="7">
    <location>
        <begin position="716"/>
        <end position="736"/>
    </location>
</feature>
<evidence type="ECO:0000256" key="2">
    <source>
        <dbReference type="ARBA" id="ARBA00022448"/>
    </source>
</evidence>
<name>A0A842HCM4_9BACT</name>
<keyword evidence="6 7" id="KW-0472">Membrane</keyword>
<dbReference type="InterPro" id="IPR051393">
    <property type="entry name" value="ABC_transporter_permease"/>
</dbReference>
<evidence type="ECO:0000313" key="10">
    <source>
        <dbReference type="Proteomes" id="UP000546464"/>
    </source>
</evidence>
<feature type="domain" description="ABC transmembrane type-1" evidence="8">
    <location>
        <begin position="631"/>
        <end position="929"/>
    </location>
</feature>
<feature type="transmembrane region" description="Helical" evidence="7">
    <location>
        <begin position="748"/>
        <end position="766"/>
    </location>
</feature>
<feature type="transmembrane region" description="Helical" evidence="7">
    <location>
        <begin position="801"/>
        <end position="824"/>
    </location>
</feature>
<dbReference type="InterPro" id="IPR006059">
    <property type="entry name" value="SBP"/>
</dbReference>
<feature type="transmembrane region" description="Helical" evidence="7">
    <location>
        <begin position="858"/>
        <end position="876"/>
    </location>
</feature>
<dbReference type="GO" id="GO:0005886">
    <property type="term" value="C:plasma membrane"/>
    <property type="evidence" value="ECO:0007669"/>
    <property type="project" value="UniProtKB-SubCell"/>
</dbReference>
<dbReference type="PROSITE" id="PS50928">
    <property type="entry name" value="ABC_TM1"/>
    <property type="match status" value="1"/>
</dbReference>
<accession>A0A842HCM4</accession>
<dbReference type="PANTHER" id="PTHR30193">
    <property type="entry name" value="ABC TRANSPORTER PERMEASE PROTEIN"/>
    <property type="match status" value="1"/>
</dbReference>
<keyword evidence="10" id="KW-1185">Reference proteome</keyword>
<evidence type="ECO:0000313" key="9">
    <source>
        <dbReference type="EMBL" id="MBC2593357.1"/>
    </source>
</evidence>
<dbReference type="SUPFAM" id="SSF53850">
    <property type="entry name" value="Periplasmic binding protein-like II"/>
    <property type="match status" value="1"/>
</dbReference>
<comment type="similarity">
    <text evidence="7">Belongs to the binding-protein-dependent transport system permease family.</text>
</comment>
<dbReference type="PANTHER" id="PTHR30193:SF37">
    <property type="entry name" value="INNER MEMBRANE ABC TRANSPORTER PERMEASE PROTEIN YCJO"/>
    <property type="match status" value="1"/>
</dbReference>
<feature type="transmembrane region" description="Helical" evidence="7">
    <location>
        <begin position="667"/>
        <end position="688"/>
    </location>
</feature>
<dbReference type="AlphaFoldDB" id="A0A842HCM4"/>
<feature type="transmembrane region" description="Helical" evidence="7">
    <location>
        <begin position="528"/>
        <end position="549"/>
    </location>
</feature>
<dbReference type="InterPro" id="IPR035906">
    <property type="entry name" value="MetI-like_sf"/>
</dbReference>
<evidence type="ECO:0000256" key="7">
    <source>
        <dbReference type="RuleBase" id="RU363032"/>
    </source>
</evidence>
<keyword evidence="3" id="KW-1003">Cell membrane</keyword>
<evidence type="ECO:0000256" key="5">
    <source>
        <dbReference type="ARBA" id="ARBA00022989"/>
    </source>
</evidence>
<feature type="transmembrane region" description="Helical" evidence="7">
    <location>
        <begin position="570"/>
        <end position="590"/>
    </location>
</feature>
<organism evidence="9 10">
    <name type="scientific">Ruficoccus amylovorans</name>
    <dbReference type="NCBI Taxonomy" id="1804625"/>
    <lineage>
        <taxon>Bacteria</taxon>
        <taxon>Pseudomonadati</taxon>
        <taxon>Verrucomicrobiota</taxon>
        <taxon>Opitutia</taxon>
        <taxon>Puniceicoccales</taxon>
        <taxon>Cerasicoccaceae</taxon>
        <taxon>Ruficoccus</taxon>
    </lineage>
</organism>
<evidence type="ECO:0000256" key="6">
    <source>
        <dbReference type="ARBA" id="ARBA00023136"/>
    </source>
</evidence>
<evidence type="ECO:0000256" key="3">
    <source>
        <dbReference type="ARBA" id="ARBA00022475"/>
    </source>
</evidence>
<dbReference type="InterPro" id="IPR000515">
    <property type="entry name" value="MetI-like"/>
</dbReference>
<dbReference type="EMBL" id="JACHVB010000013">
    <property type="protein sequence ID" value="MBC2593357.1"/>
    <property type="molecule type" value="Genomic_DNA"/>
</dbReference>
<dbReference type="Gene3D" id="1.10.3720.10">
    <property type="entry name" value="MetI-like"/>
    <property type="match status" value="2"/>
</dbReference>
<sequence length="945" mass="103377">MPAPFLSLRSLRFARPRRVAAGLLAAMGLLTGGALLRADGTTEREASGVNIASAPVTITVENLPQPGEVTIDALAKREVVQAFLAQNPDLRIKSFAMPAIGVDDARDSGSLMAIAAGMGANAIYVNFRQSATYNEHGFLQPLETLLARQLSADPAVRQTGKDGDWLADPAPEEVATALELIRQRVPERAWPVVYREDMSGRFAGKHVWTLPTSTLVRALFYRKDHFQAAGLDPARPPATWDELLAACRQLHDPAQRRYAMAFSPGDGISYQAYQFLVNGDTRAMTQDADGQWRASFATPGAAEGVRFFWRLLREPYTRDGETFNGAAVLRPDFNNLWKRGLVSMSFGSLDDQMLAAINPQLVGIAPLPVGPDGQRGSLLNARMLGVFSQGSPAQQLAAMRYLWFVTGEEAQAIRTRLFVDRGYGAFVSPELLRKFGYGRLLENVPPGWAQTYAEALAGGVPEPYGRGTQFIYRMLSMPVNQALERDYTGLSAEAAEADILALLRAAEEEVNARALGRIAPEKLRERRQVAGCVLAVLAAAFTVGIGAVWRSFGRVGPAVDLSHRRHRRNLLRGWVLLLPAFGLILVWQYLPLILGGATITFMDYELVLPSRWVGVDNFATILYDPRFWDALWREFYFVALMIGLGFWPPILLAILLQEVPTTFAKYFFRTVYYLPSVLAGVVVMFLWLQMYDPAPSGTLNQLLLALNQLGSVPATLVKWLLLGCWLALIALLVVLPAKLEEMPTGLKLCLWGLGLAFIAVTLAPLGEALRAGGPGEAAAVLGSLSGRFQIEPQRWLQDPRMAMLCIIIPSVWAASGPGCIIYLAGLKSIPDELYEAAAIDGAGFWHKVFYITLPRMKFLIVINLIAALVAAFKGGADQILIMTGGGPNEATRTLSLAIFYRTFMDLDYGVGTAMAWIMGGILIGFTAYQMRLLARAEFKSGASGN</sequence>
<dbReference type="GO" id="GO:0055085">
    <property type="term" value="P:transmembrane transport"/>
    <property type="evidence" value="ECO:0007669"/>
    <property type="project" value="InterPro"/>
</dbReference>
<feature type="transmembrane region" description="Helical" evidence="7">
    <location>
        <begin position="635"/>
        <end position="655"/>
    </location>
</feature>
<comment type="caution">
    <text evidence="9">The sequence shown here is derived from an EMBL/GenBank/DDBJ whole genome shotgun (WGS) entry which is preliminary data.</text>
</comment>
<gene>
    <name evidence="9" type="ORF">H5P28_03695</name>
</gene>
<dbReference type="RefSeq" id="WP_185674366.1">
    <property type="nucleotide sequence ID" value="NZ_JACHVB010000013.1"/>
</dbReference>